<accession>A0A368K5B2</accession>
<keyword evidence="1" id="KW-0732">Signal</keyword>
<protein>
    <submittedName>
        <fullName evidence="2">Uncharacterized protein</fullName>
    </submittedName>
</protein>
<gene>
    <name evidence="2" type="ORF">DUT91_09110</name>
</gene>
<sequence length="140" mass="15449">MKLTRPLMATIFVSLIAAGVAHAETPPKKTRDFRGNYQTLVKDQHASPQTADCIATGYDLVKKSKKFDRLGFTEEDIGKVKVNQKSGKFSDKDPRKVSAVISVQGQARPRNDSTNWADVTLRCGITKGKLQAIEIRTTAE</sequence>
<name>A0A368K5B2_9HYPH</name>
<dbReference type="AlphaFoldDB" id="A0A368K5B2"/>
<dbReference type="EMBL" id="QOZG01000003">
    <property type="protein sequence ID" value="RCS24421.1"/>
    <property type="molecule type" value="Genomic_DNA"/>
</dbReference>
<dbReference type="NCBIfam" id="NF047384">
    <property type="entry name" value="BspC_dom"/>
    <property type="match status" value="1"/>
</dbReference>
<feature type="signal peptide" evidence="1">
    <location>
        <begin position="1"/>
        <end position="23"/>
    </location>
</feature>
<dbReference type="NCBIfam" id="NF047383">
    <property type="entry name" value="T4SS_eff_BspC"/>
    <property type="match status" value="1"/>
</dbReference>
<dbReference type="InterPro" id="IPR059225">
    <property type="entry name" value="BspC"/>
</dbReference>
<dbReference type="RefSeq" id="WP_114440039.1">
    <property type="nucleotide sequence ID" value="NZ_QOZG01000003.1"/>
</dbReference>
<evidence type="ECO:0000313" key="2">
    <source>
        <dbReference type="EMBL" id="RCS24421.1"/>
    </source>
</evidence>
<keyword evidence="3" id="KW-1185">Reference proteome</keyword>
<feature type="chain" id="PRO_5016952710" evidence="1">
    <location>
        <begin position="24"/>
        <end position="140"/>
    </location>
</feature>
<evidence type="ECO:0000313" key="3">
    <source>
        <dbReference type="Proteomes" id="UP000253420"/>
    </source>
</evidence>
<dbReference type="OrthoDB" id="8114460at2"/>
<organism evidence="2 3">
    <name type="scientific">Phyllobacterium salinisoli</name>
    <dbReference type="NCBI Taxonomy" id="1899321"/>
    <lineage>
        <taxon>Bacteria</taxon>
        <taxon>Pseudomonadati</taxon>
        <taxon>Pseudomonadota</taxon>
        <taxon>Alphaproteobacteria</taxon>
        <taxon>Hyphomicrobiales</taxon>
        <taxon>Phyllobacteriaceae</taxon>
        <taxon>Phyllobacterium</taxon>
    </lineage>
</organism>
<evidence type="ECO:0000256" key="1">
    <source>
        <dbReference type="SAM" id="SignalP"/>
    </source>
</evidence>
<comment type="caution">
    <text evidence="2">The sequence shown here is derived from an EMBL/GenBank/DDBJ whole genome shotgun (WGS) entry which is preliminary data.</text>
</comment>
<dbReference type="Proteomes" id="UP000253420">
    <property type="component" value="Unassembled WGS sequence"/>
</dbReference>
<proteinExistence type="predicted"/>
<reference evidence="2 3" key="1">
    <citation type="submission" date="2018-07" db="EMBL/GenBank/DDBJ databases">
        <title>The draft genome of Phyllobacterium salinisoli.</title>
        <authorList>
            <person name="Liu L."/>
            <person name="Li L."/>
            <person name="Zhang X."/>
            <person name="Liang L."/>
        </authorList>
    </citation>
    <scope>NUCLEOTIDE SEQUENCE [LARGE SCALE GENOMIC DNA]</scope>
    <source>
        <strain evidence="2 3">LLAN61</strain>
    </source>
</reference>